<dbReference type="Pfam" id="PF13902">
    <property type="entry name" value="R3H-assoc"/>
    <property type="match status" value="1"/>
</dbReference>
<sequence>MAIYGEVPDIYRPSDDAVEAAIDVEAWTEEATRALASVNISTASQPTIRGTSVTLDIPLDDHVLPQPEPTEATASKLVRSAYTRRKEPLRRDSLKRREALLKGKEGSRQRRRWENDRLLNNPHAQPPLPSDWEIRPTYPVHTVPYYLAPLWDAQLAPKSLNKNQKANKPAVSKEEEEAAKALKQLRERLRQKRAAKHLLEDIEQEVRKFIENWEEKERRDEQDGLADLDSDDEEIVFVGRNGQMNDMRAAEQALRRDKMVFDSLVGDRSGAFGRWLVHSIATYYNLDTWSITTGNPAKREAYIAIKEGKLKSGHQARARRPLPQPLWSMV</sequence>
<feature type="domain" description="R3H-associated N-terminal" evidence="3">
    <location>
        <begin position="86"/>
        <end position="208"/>
    </location>
</feature>
<comment type="caution">
    <text evidence="4">The sequence shown here is derived from an EMBL/GenBank/DDBJ whole genome shotgun (WGS) entry which is preliminary data.</text>
</comment>
<feature type="region of interest" description="Disordered" evidence="2">
    <location>
        <begin position="97"/>
        <end position="127"/>
    </location>
</feature>
<dbReference type="InterPro" id="IPR039629">
    <property type="entry name" value="R3HDM4"/>
</dbReference>
<reference evidence="4 5" key="1">
    <citation type="submission" date="2024-04" db="EMBL/GenBank/DDBJ databases">
        <title>Phyllosticta paracitricarpa is synonymous to the EU quarantine fungus P. citricarpa based on phylogenomic analyses.</title>
        <authorList>
            <consortium name="Lawrence Berkeley National Laboratory"/>
            <person name="Van ingen-buijs V.A."/>
            <person name="Van westerhoven A.C."/>
            <person name="Haridas S."/>
            <person name="Skiadas P."/>
            <person name="Martin F."/>
            <person name="Groenewald J.Z."/>
            <person name="Crous P.W."/>
            <person name="Seidl M.F."/>
        </authorList>
    </citation>
    <scope>NUCLEOTIDE SEQUENCE [LARGE SCALE GENOMIC DNA]</scope>
    <source>
        <strain evidence="4 5">CPC 17464</strain>
    </source>
</reference>
<dbReference type="PANTHER" id="PTHR32019">
    <property type="entry name" value="R3H DOMAIN-CONTAINING PROTEIN 4"/>
    <property type="match status" value="1"/>
</dbReference>
<dbReference type="RefSeq" id="XP_066658302.1">
    <property type="nucleotide sequence ID" value="XM_066799003.1"/>
</dbReference>
<name>A0ABR1M347_9PEZI</name>
<feature type="compositionally biased region" description="Basic and acidic residues" evidence="2">
    <location>
        <begin position="97"/>
        <end position="117"/>
    </location>
</feature>
<organism evidence="4 5">
    <name type="scientific">Phyllosticta citribraziliensis</name>
    <dbReference type="NCBI Taxonomy" id="989973"/>
    <lineage>
        <taxon>Eukaryota</taxon>
        <taxon>Fungi</taxon>
        <taxon>Dikarya</taxon>
        <taxon>Ascomycota</taxon>
        <taxon>Pezizomycotina</taxon>
        <taxon>Dothideomycetes</taxon>
        <taxon>Dothideomycetes incertae sedis</taxon>
        <taxon>Botryosphaeriales</taxon>
        <taxon>Phyllostictaceae</taxon>
        <taxon>Phyllosticta</taxon>
    </lineage>
</organism>
<keyword evidence="1" id="KW-0175">Coiled coil</keyword>
<keyword evidence="5" id="KW-1185">Reference proteome</keyword>
<evidence type="ECO:0000259" key="3">
    <source>
        <dbReference type="Pfam" id="PF13902"/>
    </source>
</evidence>
<gene>
    <name evidence="4" type="ORF">J3D65DRAFT_612290</name>
</gene>
<dbReference type="PANTHER" id="PTHR32019:SF2">
    <property type="entry name" value="R3H DOMAIN-CONTAINING PROTEIN 4"/>
    <property type="match status" value="1"/>
</dbReference>
<feature type="coiled-coil region" evidence="1">
    <location>
        <begin position="171"/>
        <end position="219"/>
    </location>
</feature>
<accession>A0ABR1M347</accession>
<evidence type="ECO:0000256" key="2">
    <source>
        <dbReference type="SAM" id="MobiDB-lite"/>
    </source>
</evidence>
<dbReference type="Proteomes" id="UP001360953">
    <property type="component" value="Unassembled WGS sequence"/>
</dbReference>
<evidence type="ECO:0000313" key="5">
    <source>
        <dbReference type="Proteomes" id="UP001360953"/>
    </source>
</evidence>
<dbReference type="EMBL" id="JBBPEH010000002">
    <property type="protein sequence ID" value="KAK7542009.1"/>
    <property type="molecule type" value="Genomic_DNA"/>
</dbReference>
<evidence type="ECO:0000256" key="1">
    <source>
        <dbReference type="SAM" id="Coils"/>
    </source>
</evidence>
<dbReference type="SUPFAM" id="SSF82708">
    <property type="entry name" value="R3H domain"/>
    <property type="match status" value="1"/>
</dbReference>
<proteinExistence type="predicted"/>
<dbReference type="InterPro" id="IPR025952">
    <property type="entry name" value="R3H-assoc_dom"/>
</dbReference>
<dbReference type="GeneID" id="92031909"/>
<protein>
    <submittedName>
        <fullName evidence="4">R3H-associated N-terminal domain-containing protein</fullName>
    </submittedName>
</protein>
<evidence type="ECO:0000313" key="4">
    <source>
        <dbReference type="EMBL" id="KAK7542009.1"/>
    </source>
</evidence>
<dbReference type="InterPro" id="IPR036867">
    <property type="entry name" value="R3H_dom_sf"/>
</dbReference>